<dbReference type="KEGG" id="blep:AL038_09395"/>
<reference evidence="2" key="1">
    <citation type="submission" date="2016-12" db="EMBL/GenBank/DDBJ databases">
        <title>Complete Genome Sequence of Beggiatoa leptomitiformis D-401.</title>
        <authorList>
            <person name="Fomenkov A."/>
            <person name="Vincze T."/>
            <person name="Grabovich M."/>
            <person name="Anton B.P."/>
            <person name="Dubinina G."/>
            <person name="Orlova M."/>
            <person name="Belousova E."/>
            <person name="Roberts R.J."/>
        </authorList>
    </citation>
    <scope>NUCLEOTIDE SEQUENCE [LARGE SCALE GENOMIC DNA]</scope>
    <source>
        <strain evidence="2">D-401</strain>
    </source>
</reference>
<keyword evidence="2" id="KW-1185">Reference proteome</keyword>
<organism evidence="1 2">
    <name type="scientific">Beggiatoa leptomitoformis</name>
    <dbReference type="NCBI Taxonomy" id="288004"/>
    <lineage>
        <taxon>Bacteria</taxon>
        <taxon>Pseudomonadati</taxon>
        <taxon>Pseudomonadota</taxon>
        <taxon>Gammaproteobacteria</taxon>
        <taxon>Thiotrichales</taxon>
        <taxon>Thiotrichaceae</taxon>
        <taxon>Beggiatoa</taxon>
    </lineage>
</organism>
<name>A0A2N9YH15_9GAMM</name>
<dbReference type="AlphaFoldDB" id="A0A2N9YH15"/>
<dbReference type="EMBL" id="CP018889">
    <property type="protein sequence ID" value="AUI69851.1"/>
    <property type="molecule type" value="Genomic_DNA"/>
</dbReference>
<evidence type="ECO:0000313" key="2">
    <source>
        <dbReference type="Proteomes" id="UP000234271"/>
    </source>
</evidence>
<dbReference type="RefSeq" id="WP_062152215.1">
    <property type="nucleotide sequence ID" value="NZ_CP012373.2"/>
</dbReference>
<proteinExistence type="predicted"/>
<gene>
    <name evidence="1" type="ORF">BLE401_14905</name>
</gene>
<sequence>MPKPSKCEVVNQLITKFKKPLAAIAEDLNVGRVALYQAGEGKHSREMRSLLAKTLGKLPSSLWGKKEQYIADDDILFRHLEEDAEYRFLLLYTIKSGGDMSSLINNGMVKDGKLTEDGRVFVSDLIVKSDMINFV</sequence>
<protein>
    <submittedName>
        <fullName evidence="1">Uncharacterized protein</fullName>
    </submittedName>
</protein>
<accession>A0A2N9YH15</accession>
<dbReference type="Proteomes" id="UP000234271">
    <property type="component" value="Chromosome"/>
</dbReference>
<evidence type="ECO:0000313" key="1">
    <source>
        <dbReference type="EMBL" id="AUI69851.1"/>
    </source>
</evidence>